<dbReference type="InterPro" id="IPR011009">
    <property type="entry name" value="Kinase-like_dom_sf"/>
</dbReference>
<gene>
    <name evidence="2" type="ORF">CERSUDRAFT_159915</name>
</gene>
<dbReference type="Proteomes" id="UP000016930">
    <property type="component" value="Unassembled WGS sequence"/>
</dbReference>
<dbReference type="PROSITE" id="PS50011">
    <property type="entry name" value="PROTEIN_KINASE_DOM"/>
    <property type="match status" value="1"/>
</dbReference>
<dbReference type="InterPro" id="IPR008271">
    <property type="entry name" value="Ser/Thr_kinase_AS"/>
</dbReference>
<dbReference type="Gene3D" id="1.10.510.10">
    <property type="entry name" value="Transferase(Phosphotransferase) domain 1"/>
    <property type="match status" value="1"/>
</dbReference>
<dbReference type="InterPro" id="IPR000719">
    <property type="entry name" value="Prot_kinase_dom"/>
</dbReference>
<dbReference type="PANTHER" id="PTHR44329:SF261">
    <property type="entry name" value="ZINC FINGER CONTAINING PROTEIN KINASE-RELATED"/>
    <property type="match status" value="1"/>
</dbReference>
<dbReference type="InterPro" id="IPR051681">
    <property type="entry name" value="Ser/Thr_Kinases-Pseudokinases"/>
</dbReference>
<dbReference type="SMART" id="SM00220">
    <property type="entry name" value="S_TKc"/>
    <property type="match status" value="1"/>
</dbReference>
<evidence type="ECO:0000259" key="1">
    <source>
        <dbReference type="PROSITE" id="PS50011"/>
    </source>
</evidence>
<dbReference type="GO" id="GO:0004674">
    <property type="term" value="F:protein serine/threonine kinase activity"/>
    <property type="evidence" value="ECO:0007669"/>
    <property type="project" value="TreeGrafter"/>
</dbReference>
<feature type="domain" description="Protein kinase" evidence="1">
    <location>
        <begin position="31"/>
        <end position="295"/>
    </location>
</feature>
<dbReference type="EMBL" id="KB445805">
    <property type="protein sequence ID" value="EMD33667.1"/>
    <property type="molecule type" value="Genomic_DNA"/>
</dbReference>
<protein>
    <recommendedName>
        <fullName evidence="1">Protein kinase domain-containing protein</fullName>
    </recommendedName>
</protein>
<dbReference type="SUPFAM" id="SSF56112">
    <property type="entry name" value="Protein kinase-like (PK-like)"/>
    <property type="match status" value="1"/>
</dbReference>
<dbReference type="Pfam" id="PF07714">
    <property type="entry name" value="PK_Tyr_Ser-Thr"/>
    <property type="match status" value="1"/>
</dbReference>
<dbReference type="InterPro" id="IPR001245">
    <property type="entry name" value="Ser-Thr/Tyr_kinase_cat_dom"/>
</dbReference>
<dbReference type="STRING" id="914234.M2R684"/>
<evidence type="ECO:0000313" key="3">
    <source>
        <dbReference type="Proteomes" id="UP000016930"/>
    </source>
</evidence>
<organism evidence="2 3">
    <name type="scientific">Ceriporiopsis subvermispora (strain B)</name>
    <name type="common">White-rot fungus</name>
    <name type="synonym">Gelatoporia subvermispora</name>
    <dbReference type="NCBI Taxonomy" id="914234"/>
    <lineage>
        <taxon>Eukaryota</taxon>
        <taxon>Fungi</taxon>
        <taxon>Dikarya</taxon>
        <taxon>Basidiomycota</taxon>
        <taxon>Agaricomycotina</taxon>
        <taxon>Agaricomycetes</taxon>
        <taxon>Polyporales</taxon>
        <taxon>Gelatoporiaceae</taxon>
        <taxon>Gelatoporia</taxon>
    </lineage>
</organism>
<dbReference type="PANTHER" id="PTHR44329">
    <property type="entry name" value="SERINE/THREONINE-PROTEIN KINASE TNNI3K-RELATED"/>
    <property type="match status" value="1"/>
</dbReference>
<proteinExistence type="predicted"/>
<evidence type="ECO:0000313" key="2">
    <source>
        <dbReference type="EMBL" id="EMD33667.1"/>
    </source>
</evidence>
<name>M2R684_CERS8</name>
<dbReference type="HOGENOM" id="CLU_000288_7_18_1"/>
<keyword evidence="3" id="KW-1185">Reference proteome</keyword>
<dbReference type="GO" id="GO:0005524">
    <property type="term" value="F:ATP binding"/>
    <property type="evidence" value="ECO:0007669"/>
    <property type="project" value="InterPro"/>
</dbReference>
<dbReference type="AlphaFoldDB" id="M2R684"/>
<dbReference type="PROSITE" id="PS00108">
    <property type="entry name" value="PROTEIN_KINASE_ST"/>
    <property type="match status" value="1"/>
</dbReference>
<dbReference type="PIRSF" id="PIRSF000654">
    <property type="entry name" value="Integrin-linked_kinase"/>
    <property type="match status" value="1"/>
</dbReference>
<reference evidence="2 3" key="1">
    <citation type="journal article" date="2012" name="Proc. Natl. Acad. Sci. U.S.A.">
        <title>Comparative genomics of Ceriporiopsis subvermispora and Phanerochaete chrysosporium provide insight into selective ligninolysis.</title>
        <authorList>
            <person name="Fernandez-Fueyo E."/>
            <person name="Ruiz-Duenas F.J."/>
            <person name="Ferreira P."/>
            <person name="Floudas D."/>
            <person name="Hibbett D.S."/>
            <person name="Canessa P."/>
            <person name="Larrondo L.F."/>
            <person name="James T.Y."/>
            <person name="Seelenfreund D."/>
            <person name="Lobos S."/>
            <person name="Polanco R."/>
            <person name="Tello M."/>
            <person name="Honda Y."/>
            <person name="Watanabe T."/>
            <person name="Watanabe T."/>
            <person name="Ryu J.S."/>
            <person name="Kubicek C.P."/>
            <person name="Schmoll M."/>
            <person name="Gaskell J."/>
            <person name="Hammel K.E."/>
            <person name="St John F.J."/>
            <person name="Vanden Wymelenberg A."/>
            <person name="Sabat G."/>
            <person name="Splinter BonDurant S."/>
            <person name="Syed K."/>
            <person name="Yadav J.S."/>
            <person name="Doddapaneni H."/>
            <person name="Subramanian V."/>
            <person name="Lavin J.L."/>
            <person name="Oguiza J.A."/>
            <person name="Perez G."/>
            <person name="Pisabarro A.G."/>
            <person name="Ramirez L."/>
            <person name="Santoyo F."/>
            <person name="Master E."/>
            <person name="Coutinho P.M."/>
            <person name="Henrissat B."/>
            <person name="Lombard V."/>
            <person name="Magnuson J.K."/>
            <person name="Kuees U."/>
            <person name="Hori C."/>
            <person name="Igarashi K."/>
            <person name="Samejima M."/>
            <person name="Held B.W."/>
            <person name="Barry K.W."/>
            <person name="LaButti K.M."/>
            <person name="Lapidus A."/>
            <person name="Lindquist E.A."/>
            <person name="Lucas S.M."/>
            <person name="Riley R."/>
            <person name="Salamov A.A."/>
            <person name="Hoffmeister D."/>
            <person name="Schwenk D."/>
            <person name="Hadar Y."/>
            <person name="Yarden O."/>
            <person name="de Vries R.P."/>
            <person name="Wiebenga A."/>
            <person name="Stenlid J."/>
            <person name="Eastwood D."/>
            <person name="Grigoriev I.V."/>
            <person name="Berka R.M."/>
            <person name="Blanchette R.A."/>
            <person name="Kersten P."/>
            <person name="Martinez A.T."/>
            <person name="Vicuna R."/>
            <person name="Cullen D."/>
        </authorList>
    </citation>
    <scope>NUCLEOTIDE SEQUENCE [LARGE SCALE GENOMIC DNA]</scope>
    <source>
        <strain evidence="2 3">B</strain>
    </source>
</reference>
<dbReference type="OrthoDB" id="3248549at2759"/>
<sequence length="317" mass="36111">MRRHCIYLVKRLCSSHGIYPRSFRLPVGHVQKQGEAVSFGGFGDVWRGDYNGRAVAIKELRPSTNGRNSLDALKILCKEAAIWKYLDHPNVTKFHGVIALRGCIGLVSTWMENGTLQDYLNTKLDSDRFELIKNVIDGLCYLHEILLCHGDLKALNILVDKHGIASLTDFGLAAFSYNEQTQFIMETSVQSMSTRWAPPELVDPTQFDKEKATPSPQSDVYSFAWVMWEVFTGRCPFYGTHPHAVYGAIMKGIRPARPTQAESIGLSKQVWKLMERCWNHHEAMRPSMSLVQQRFKEISEERKIKTPGVPRSWPLEI</sequence>
<accession>M2R684</accession>